<dbReference type="PANTHER" id="PTHR35711">
    <property type="entry name" value="EXPRESSED PROTEIN"/>
    <property type="match status" value="1"/>
</dbReference>
<feature type="compositionally biased region" description="Acidic residues" evidence="5">
    <location>
        <begin position="689"/>
        <end position="702"/>
    </location>
</feature>
<organism evidence="7 8">
    <name type="scientific">Hyaloscypha variabilis (strain UAMH 11265 / GT02V1 / F)</name>
    <name type="common">Meliniomyces variabilis</name>
    <dbReference type="NCBI Taxonomy" id="1149755"/>
    <lineage>
        <taxon>Eukaryota</taxon>
        <taxon>Fungi</taxon>
        <taxon>Dikarya</taxon>
        <taxon>Ascomycota</taxon>
        <taxon>Pezizomycotina</taxon>
        <taxon>Leotiomycetes</taxon>
        <taxon>Helotiales</taxon>
        <taxon>Hyaloscyphaceae</taxon>
        <taxon>Hyaloscypha</taxon>
        <taxon>Hyaloscypha variabilis</taxon>
    </lineage>
</organism>
<feature type="region of interest" description="Disordered" evidence="5">
    <location>
        <begin position="764"/>
        <end position="859"/>
    </location>
</feature>
<evidence type="ECO:0000313" key="7">
    <source>
        <dbReference type="EMBL" id="PMD34885.1"/>
    </source>
</evidence>
<reference evidence="7 8" key="1">
    <citation type="submission" date="2016-04" db="EMBL/GenBank/DDBJ databases">
        <title>A degradative enzymes factory behind the ericoid mycorrhizal symbiosis.</title>
        <authorList>
            <consortium name="DOE Joint Genome Institute"/>
            <person name="Martino E."/>
            <person name="Morin E."/>
            <person name="Grelet G."/>
            <person name="Kuo A."/>
            <person name="Kohler A."/>
            <person name="Daghino S."/>
            <person name="Barry K."/>
            <person name="Choi C."/>
            <person name="Cichocki N."/>
            <person name="Clum A."/>
            <person name="Copeland A."/>
            <person name="Hainaut M."/>
            <person name="Haridas S."/>
            <person name="Labutti K."/>
            <person name="Lindquist E."/>
            <person name="Lipzen A."/>
            <person name="Khouja H.-R."/>
            <person name="Murat C."/>
            <person name="Ohm R."/>
            <person name="Olson A."/>
            <person name="Spatafora J."/>
            <person name="Veneault-Fourrey C."/>
            <person name="Henrissat B."/>
            <person name="Grigoriev I."/>
            <person name="Martin F."/>
            <person name="Perotto S."/>
        </authorList>
    </citation>
    <scope>NUCLEOTIDE SEQUENCE [LARGE SCALE GENOMIC DNA]</scope>
    <source>
        <strain evidence="7 8">F</strain>
    </source>
</reference>
<feature type="compositionally biased region" description="Acidic residues" evidence="5">
    <location>
        <begin position="537"/>
        <end position="547"/>
    </location>
</feature>
<accession>A0A2J6R8P7</accession>
<evidence type="ECO:0000256" key="1">
    <source>
        <dbReference type="ARBA" id="ARBA00004141"/>
    </source>
</evidence>
<feature type="region of interest" description="Disordered" evidence="5">
    <location>
        <begin position="331"/>
        <end position="367"/>
    </location>
</feature>
<evidence type="ECO:0008006" key="9">
    <source>
        <dbReference type="Google" id="ProtNLM"/>
    </source>
</evidence>
<evidence type="ECO:0000256" key="5">
    <source>
        <dbReference type="SAM" id="MobiDB-lite"/>
    </source>
</evidence>
<dbReference type="OrthoDB" id="3561484at2759"/>
<dbReference type="STRING" id="1149755.A0A2J6R8P7"/>
<evidence type="ECO:0000256" key="2">
    <source>
        <dbReference type="ARBA" id="ARBA00022692"/>
    </source>
</evidence>
<keyword evidence="8" id="KW-1185">Reference proteome</keyword>
<evidence type="ECO:0000256" key="3">
    <source>
        <dbReference type="ARBA" id="ARBA00022989"/>
    </source>
</evidence>
<feature type="compositionally biased region" description="Acidic residues" evidence="5">
    <location>
        <begin position="726"/>
        <end position="743"/>
    </location>
</feature>
<dbReference type="Gene3D" id="1.20.58.340">
    <property type="entry name" value="Magnesium transport protein CorA, transmembrane region"/>
    <property type="match status" value="1"/>
</dbReference>
<sequence>MKTPTEAQRIFLNGKLDSEKLSEAQKRALRKKLNTRELTEAQRTENIEKLFELNLETHLLVEIKDIQDELNIVSSILGQQKDVLRRLYKLCFVNEGAEGDSSSSRELKATRDSSVESSADIQEDSGDKPKHKGILHHDDESDASSIHERKKEKQVHVHWEDAKTKEKDTPLLKKRGLVEDNFAIVMSNIRIIEDMQHYAETVHTSVISNLLDLKQRQANAWEARFSREGSQQSQRQGNIMLVFTLVTIVFLPLSFMSSFFALGVNSFPKDAQSGNVSWPLHTLALLLFGISTLVFVPLVFIALYVNQITSFTRETFQAFFLPSNPVIDDIEEKKVEEDDESDEEEFKDDGDESTKVAEDDEGHGEIISEVLSEDTTETYARLFGRWNFHTKIPGVRELWRWQVYLNNADDHDSEYLDDEYENYNYPLQHFLDKIPFEKVVPTFIHRWRSPRDDDISSYYYTDSDDDSNATRDRRRSRRVSTIVVEEVRRRRGSDDEEVVVIEEYSPGPRNRVRRRGARPVPRITRLFARRKEKAGSDDEDEEVEDGSDLPQSRASRLLGAVDLVARMFGRRIVDDDDDSAITYDDSDDSRPRRPPIPRAPGPVVSVTRRPHRRRSNSDDEIVVIEERSPVRRAGRLVGRSNRRPGRRRSDSDDEVVVIEERRPPSSRVRRAGRPAGRTARMSGRRNLDSDDEVVVVEEDESDIPQSRAGRVFRSVAWMFGGRARETEDEYSDETASYDEEEDELPRSLASRVLAPVEWFFRRRGRETEEEGEYSDETRSSDHGEVAEVEEEEEEEEEELPRSLASRVLGPVGRIFRRRGAETDEEGEYSDETRPSREEASATSGSDGPASAHRGLGAALPEPLKRLFLRRRRVHDVESVLEDD</sequence>
<feature type="transmembrane region" description="Helical" evidence="6">
    <location>
        <begin position="282"/>
        <end position="305"/>
    </location>
</feature>
<proteinExistence type="predicted"/>
<feature type="compositionally biased region" description="Acidic residues" evidence="5">
    <location>
        <begin position="786"/>
        <end position="798"/>
    </location>
</feature>
<feature type="compositionally biased region" description="Basic and acidic residues" evidence="5">
    <location>
        <begin position="135"/>
        <end position="161"/>
    </location>
</feature>
<evidence type="ECO:0000313" key="8">
    <source>
        <dbReference type="Proteomes" id="UP000235786"/>
    </source>
</evidence>
<dbReference type="InterPro" id="IPR002523">
    <property type="entry name" value="MgTranspt_CorA/ZnTranspt_ZntB"/>
</dbReference>
<feature type="compositionally biased region" description="Basic and acidic residues" evidence="5">
    <location>
        <begin position="103"/>
        <end position="114"/>
    </location>
</feature>
<feature type="region of interest" description="Disordered" evidence="5">
    <location>
        <begin position="635"/>
        <end position="705"/>
    </location>
</feature>
<dbReference type="GO" id="GO:0016020">
    <property type="term" value="C:membrane"/>
    <property type="evidence" value="ECO:0007669"/>
    <property type="project" value="UniProtKB-SubCell"/>
</dbReference>
<keyword evidence="3 6" id="KW-1133">Transmembrane helix</keyword>
<protein>
    <recommendedName>
        <fullName evidence="9">Cora-domain-containing protein</fullName>
    </recommendedName>
</protein>
<feature type="region of interest" description="Disordered" evidence="5">
    <location>
        <begin position="523"/>
        <end position="550"/>
    </location>
</feature>
<dbReference type="SUPFAM" id="SSF144083">
    <property type="entry name" value="Magnesium transport protein CorA, transmembrane region"/>
    <property type="match status" value="1"/>
</dbReference>
<gene>
    <name evidence="7" type="ORF">L207DRAFT_128482</name>
</gene>
<evidence type="ECO:0000256" key="6">
    <source>
        <dbReference type="SAM" id="Phobius"/>
    </source>
</evidence>
<feature type="compositionally biased region" description="Basic residues" evidence="5">
    <location>
        <begin position="635"/>
        <end position="646"/>
    </location>
</feature>
<dbReference type="AlphaFoldDB" id="A0A2J6R8P7"/>
<keyword evidence="2 6" id="KW-0812">Transmembrane</keyword>
<evidence type="ECO:0000256" key="4">
    <source>
        <dbReference type="ARBA" id="ARBA00023136"/>
    </source>
</evidence>
<feature type="compositionally biased region" description="Acidic residues" evidence="5">
    <location>
        <begin position="337"/>
        <end position="351"/>
    </location>
</feature>
<keyword evidence="4 6" id="KW-0472">Membrane</keyword>
<feature type="region of interest" description="Disordered" evidence="5">
    <location>
        <begin position="577"/>
        <end position="621"/>
    </location>
</feature>
<feature type="compositionally biased region" description="Basic and acidic residues" evidence="5">
    <location>
        <begin position="775"/>
        <end position="785"/>
    </location>
</feature>
<feature type="region of interest" description="Disordered" evidence="5">
    <location>
        <begin position="97"/>
        <end position="161"/>
    </location>
</feature>
<comment type="subcellular location">
    <subcellularLocation>
        <location evidence="1">Membrane</location>
        <topology evidence="1">Multi-pass membrane protein</topology>
    </subcellularLocation>
</comment>
<dbReference type="PANTHER" id="PTHR35711:SF1">
    <property type="entry name" value="ECTODERMAL, ISOFORM F"/>
    <property type="match status" value="1"/>
</dbReference>
<feature type="transmembrane region" description="Helical" evidence="6">
    <location>
        <begin position="239"/>
        <end position="262"/>
    </location>
</feature>
<dbReference type="GO" id="GO:0046873">
    <property type="term" value="F:metal ion transmembrane transporter activity"/>
    <property type="evidence" value="ECO:0007669"/>
    <property type="project" value="InterPro"/>
</dbReference>
<dbReference type="Pfam" id="PF01544">
    <property type="entry name" value="CorA"/>
    <property type="match status" value="1"/>
</dbReference>
<dbReference type="InterPro" id="IPR045863">
    <property type="entry name" value="CorA_TM1_TM2"/>
</dbReference>
<name>A0A2J6R8P7_HYAVF</name>
<dbReference type="EMBL" id="KZ613953">
    <property type="protein sequence ID" value="PMD34885.1"/>
    <property type="molecule type" value="Genomic_DNA"/>
</dbReference>
<feature type="compositionally biased region" description="Acidic residues" evidence="5">
    <location>
        <begin position="577"/>
        <end position="587"/>
    </location>
</feature>
<dbReference type="Proteomes" id="UP000235786">
    <property type="component" value="Unassembled WGS sequence"/>
</dbReference>
<feature type="compositionally biased region" description="Basic and acidic residues" evidence="5">
    <location>
        <begin position="830"/>
        <end position="839"/>
    </location>
</feature>
<feature type="region of interest" description="Disordered" evidence="5">
    <location>
        <begin position="723"/>
        <end position="748"/>
    </location>
</feature>